<organism evidence="2">
    <name type="scientific">marine sediment metagenome</name>
    <dbReference type="NCBI Taxonomy" id="412755"/>
    <lineage>
        <taxon>unclassified sequences</taxon>
        <taxon>metagenomes</taxon>
        <taxon>ecological metagenomes</taxon>
    </lineage>
</organism>
<dbReference type="EMBL" id="BARV01028702">
    <property type="protein sequence ID" value="GAI36597.1"/>
    <property type="molecule type" value="Genomic_DNA"/>
</dbReference>
<keyword evidence="1" id="KW-1133">Transmembrane helix</keyword>
<evidence type="ECO:0000256" key="1">
    <source>
        <dbReference type="SAM" id="Phobius"/>
    </source>
</evidence>
<gene>
    <name evidence="2" type="ORF">S06H3_45893</name>
</gene>
<sequence>MKLGNNITIQYGKLSNITIQYGKIYDIFLLSEPLYLHTIITILYVPTYLYKSLTYIRPKHKTTTQHTNTLFSKGMGI</sequence>
<comment type="caution">
    <text evidence="2">The sequence shown here is derived from an EMBL/GenBank/DDBJ whole genome shotgun (WGS) entry which is preliminary data.</text>
</comment>
<evidence type="ECO:0000313" key="2">
    <source>
        <dbReference type="EMBL" id="GAI36597.1"/>
    </source>
</evidence>
<dbReference type="AlphaFoldDB" id="X1MY16"/>
<keyword evidence="1" id="KW-0812">Transmembrane</keyword>
<keyword evidence="1" id="KW-0472">Membrane</keyword>
<feature type="transmembrane region" description="Helical" evidence="1">
    <location>
        <begin position="34"/>
        <end position="50"/>
    </location>
</feature>
<protein>
    <submittedName>
        <fullName evidence="2">Uncharacterized protein</fullName>
    </submittedName>
</protein>
<reference evidence="2" key="1">
    <citation type="journal article" date="2014" name="Front. Microbiol.">
        <title>High frequency of phylogenetically diverse reductive dehalogenase-homologous genes in deep subseafloor sedimentary metagenomes.</title>
        <authorList>
            <person name="Kawai M."/>
            <person name="Futagami T."/>
            <person name="Toyoda A."/>
            <person name="Takaki Y."/>
            <person name="Nishi S."/>
            <person name="Hori S."/>
            <person name="Arai W."/>
            <person name="Tsubouchi T."/>
            <person name="Morono Y."/>
            <person name="Uchiyama I."/>
            <person name="Ito T."/>
            <person name="Fujiyama A."/>
            <person name="Inagaki F."/>
            <person name="Takami H."/>
        </authorList>
    </citation>
    <scope>NUCLEOTIDE SEQUENCE</scope>
    <source>
        <strain evidence="2">Expedition CK06-06</strain>
    </source>
</reference>
<proteinExistence type="predicted"/>
<name>X1MY16_9ZZZZ</name>
<accession>X1MY16</accession>